<protein>
    <submittedName>
        <fullName evidence="1">Uncharacterized protein</fullName>
    </submittedName>
</protein>
<organism evidence="1 2">
    <name type="scientific">Dissostichus mawsoni</name>
    <name type="common">Antarctic cod</name>
    <dbReference type="NCBI Taxonomy" id="36200"/>
    <lineage>
        <taxon>Eukaryota</taxon>
        <taxon>Metazoa</taxon>
        <taxon>Chordata</taxon>
        <taxon>Craniata</taxon>
        <taxon>Vertebrata</taxon>
        <taxon>Euteleostomi</taxon>
        <taxon>Actinopterygii</taxon>
        <taxon>Neopterygii</taxon>
        <taxon>Teleostei</taxon>
        <taxon>Neoteleostei</taxon>
        <taxon>Acanthomorphata</taxon>
        <taxon>Eupercaria</taxon>
        <taxon>Perciformes</taxon>
        <taxon>Notothenioidei</taxon>
        <taxon>Nototheniidae</taxon>
        <taxon>Dissostichus</taxon>
    </lineage>
</organism>
<evidence type="ECO:0000313" key="2">
    <source>
        <dbReference type="Proteomes" id="UP000518266"/>
    </source>
</evidence>
<dbReference type="EMBL" id="JAAKFY010000007">
    <property type="protein sequence ID" value="KAF3854446.1"/>
    <property type="molecule type" value="Genomic_DNA"/>
</dbReference>
<sequence length="99" mass="10832">MHTRHVLHNRDAMIAGFFQPLPPSTVVVDNALSRCEICSCSLVSLRVNPGKAVAVVTVNVYGCDACHATWAAGVDNLIRSGYWPAILQFSTIYDTDVFH</sequence>
<name>A0A7J5YYG4_DISMA</name>
<comment type="caution">
    <text evidence="1">The sequence shown here is derived from an EMBL/GenBank/DDBJ whole genome shotgun (WGS) entry which is preliminary data.</text>
</comment>
<keyword evidence="2" id="KW-1185">Reference proteome</keyword>
<accession>A0A7J5YYG4</accession>
<evidence type="ECO:0000313" key="1">
    <source>
        <dbReference type="EMBL" id="KAF3854446.1"/>
    </source>
</evidence>
<dbReference type="OrthoDB" id="8872203at2759"/>
<dbReference type="AlphaFoldDB" id="A0A7J5YYG4"/>
<dbReference type="Proteomes" id="UP000518266">
    <property type="component" value="Unassembled WGS sequence"/>
</dbReference>
<reference evidence="1 2" key="1">
    <citation type="submission" date="2020-03" db="EMBL/GenBank/DDBJ databases">
        <title>Dissostichus mawsoni Genome sequencing and assembly.</title>
        <authorList>
            <person name="Park H."/>
        </authorList>
    </citation>
    <scope>NUCLEOTIDE SEQUENCE [LARGE SCALE GENOMIC DNA]</scope>
    <source>
        <strain evidence="1">DM0001</strain>
        <tissue evidence="1">Muscle</tissue>
    </source>
</reference>
<proteinExistence type="predicted"/>
<gene>
    <name evidence="1" type="ORF">F7725_022501</name>
</gene>